<keyword evidence="8" id="KW-0472">Membrane</keyword>
<evidence type="ECO:0000256" key="5">
    <source>
        <dbReference type="ARBA" id="ARBA00022777"/>
    </source>
</evidence>
<evidence type="ECO:0000256" key="2">
    <source>
        <dbReference type="ARBA" id="ARBA00012438"/>
    </source>
</evidence>
<evidence type="ECO:0000313" key="10">
    <source>
        <dbReference type="EMBL" id="GGN21828.1"/>
    </source>
</evidence>
<feature type="region of interest" description="Disordered" evidence="7">
    <location>
        <begin position="655"/>
        <end position="710"/>
    </location>
</feature>
<dbReference type="Gene3D" id="6.10.340.10">
    <property type="match status" value="1"/>
</dbReference>
<dbReference type="Pfam" id="PF08376">
    <property type="entry name" value="NIT"/>
    <property type="match status" value="1"/>
</dbReference>
<dbReference type="RefSeq" id="WP_229694100.1">
    <property type="nucleotide sequence ID" value="NZ_BMNC01000017.1"/>
</dbReference>
<accession>A0ABQ2IRY3</accession>
<feature type="region of interest" description="Disordered" evidence="7">
    <location>
        <begin position="834"/>
        <end position="879"/>
    </location>
</feature>
<dbReference type="InterPro" id="IPR003594">
    <property type="entry name" value="HATPase_dom"/>
</dbReference>
<dbReference type="PANTHER" id="PTHR44936">
    <property type="entry name" value="SENSOR PROTEIN CREC"/>
    <property type="match status" value="1"/>
</dbReference>
<reference evidence="11" key="1">
    <citation type="journal article" date="2019" name="Int. J. Syst. Evol. Microbiol.">
        <title>The Global Catalogue of Microorganisms (GCM) 10K type strain sequencing project: providing services to taxonomists for standard genome sequencing and annotation.</title>
        <authorList>
            <consortium name="The Broad Institute Genomics Platform"/>
            <consortium name="The Broad Institute Genome Sequencing Center for Infectious Disease"/>
            <person name="Wu L."/>
            <person name="Ma J."/>
        </authorList>
    </citation>
    <scope>NUCLEOTIDE SEQUENCE [LARGE SCALE GENOMIC DNA]</scope>
    <source>
        <strain evidence="11">CGMCC 4.7319</strain>
    </source>
</reference>
<dbReference type="SUPFAM" id="SSF55874">
    <property type="entry name" value="ATPase domain of HSP90 chaperone/DNA topoisomerase II/histidine kinase"/>
    <property type="match status" value="1"/>
</dbReference>
<evidence type="ECO:0000256" key="3">
    <source>
        <dbReference type="ARBA" id="ARBA00022553"/>
    </source>
</evidence>
<keyword evidence="4" id="KW-0808">Transferase</keyword>
<keyword evidence="8" id="KW-1133">Transmembrane helix</keyword>
<dbReference type="Pfam" id="PF02518">
    <property type="entry name" value="HATPase_c"/>
    <property type="match status" value="1"/>
</dbReference>
<sequence>MRGREDQRGIDRFRLRNWRLRSKLAVVLLVPALSTATLAGLRLNTQLDDVELFDSVQRELAVSHQAAKVENALQVERDWAVQCVAAGRQNACPEHAARNGLTDTELGKYRDSGATATALSAPLQEAFTKSLQSLDGLASLRITVLSTKYPDVAVVSAYNQVIASLTQVHRAAISSLSEPEIVPLATAAQALYSAQEQLGQQNAILTSTALRRNFAPGAADELRAAQSRLDAAFTEFNDVASAANRQKFQDVVSGASVDGRNRLVKLALAQDAAGKPVSITDAEVLKIGEDTAGLVRRIAVDLEGQADATTTRLASEARGSAWRDAALVAISLLIAFGLMAMVAQSMLRPLRLLRRSAIDVARNQLPEAIKRIRSHREPERAAEEAIVPVPINTTEEVGQVARAFDLVQREAVRLAVEQVALRANVNDMFINLSRRSQALVERQISVIDRLEQDEQDPDHLASLFELDHLATQMRRNSENLLVLSGTTVNRRVTRPVAIAEVLGAAVSEVEKYARVQIAPTPELMVQGRVVNDLAHLVAELLDNATAFSKPTTKVTVRTIETRKGEVAIRIHDRGVGMQENDVVEFNAKLAEPPEVDVSVAREMGLYVVGQLAKRHEIRVTLGNNDDIEGGVTAQVILPVSLLHKGAAPALPLPAAPAPSTTETTSTGEALSGVPKWTPEHPLVVPGPATADDNSGRHRIEQTSTDGLFTARIEASEDAAEDGYSYEPPVERPADPATEIFPAIVDEPLISHDDLSRWFQTPSAPEPSMRGVPSAEPERAAASHEEEADDAEPATVNGLPKRQRSAETVKIEAPAAVPRAVADYAESDWGAADEGWKAAGALEDKGAPATTTENGLPKRVPKARLVPGSLPKPSSPAPQLATAAAIPGRSADRLRQRFATYQKGVQMGRESLFDSAVGGIPVIAERERQ</sequence>
<keyword evidence="6" id="KW-0902">Two-component regulatory system</keyword>
<keyword evidence="8" id="KW-0812">Transmembrane</keyword>
<dbReference type="EMBL" id="BMNC01000017">
    <property type="protein sequence ID" value="GGN21828.1"/>
    <property type="molecule type" value="Genomic_DNA"/>
</dbReference>
<dbReference type="Gene3D" id="3.30.565.10">
    <property type="entry name" value="Histidine kinase-like ATPase, C-terminal domain"/>
    <property type="match status" value="1"/>
</dbReference>
<evidence type="ECO:0000259" key="9">
    <source>
        <dbReference type="SMART" id="SM00387"/>
    </source>
</evidence>
<protein>
    <recommendedName>
        <fullName evidence="2">histidine kinase</fullName>
        <ecNumber evidence="2">2.7.13.3</ecNumber>
    </recommendedName>
</protein>
<evidence type="ECO:0000256" key="4">
    <source>
        <dbReference type="ARBA" id="ARBA00022679"/>
    </source>
</evidence>
<feature type="compositionally biased region" description="Low complexity" evidence="7">
    <location>
        <begin position="657"/>
        <end position="672"/>
    </location>
</feature>
<dbReference type="EC" id="2.7.13.3" evidence="2"/>
<dbReference type="InterPro" id="IPR013587">
    <property type="entry name" value="Nitrate/nitrite_sensing"/>
</dbReference>
<dbReference type="SMART" id="SM00387">
    <property type="entry name" value="HATPase_c"/>
    <property type="match status" value="1"/>
</dbReference>
<comment type="catalytic activity">
    <reaction evidence="1">
        <text>ATP + protein L-histidine = ADP + protein N-phospho-L-histidine.</text>
        <dbReference type="EC" id="2.7.13.3"/>
    </reaction>
</comment>
<dbReference type="PANTHER" id="PTHR44936:SF9">
    <property type="entry name" value="SENSOR PROTEIN CREC"/>
    <property type="match status" value="1"/>
</dbReference>
<dbReference type="InterPro" id="IPR036890">
    <property type="entry name" value="HATPase_C_sf"/>
</dbReference>
<keyword evidence="5" id="KW-0418">Kinase</keyword>
<evidence type="ECO:0000256" key="1">
    <source>
        <dbReference type="ARBA" id="ARBA00000085"/>
    </source>
</evidence>
<evidence type="ECO:0000256" key="6">
    <source>
        <dbReference type="ARBA" id="ARBA00023012"/>
    </source>
</evidence>
<gene>
    <name evidence="10" type="ORF">GCM10011609_73920</name>
</gene>
<feature type="region of interest" description="Disordered" evidence="7">
    <location>
        <begin position="757"/>
        <end position="809"/>
    </location>
</feature>
<comment type="caution">
    <text evidence="10">The sequence shown here is derived from an EMBL/GenBank/DDBJ whole genome shotgun (WGS) entry which is preliminary data.</text>
</comment>
<evidence type="ECO:0000256" key="7">
    <source>
        <dbReference type="SAM" id="MobiDB-lite"/>
    </source>
</evidence>
<organism evidence="10 11">
    <name type="scientific">Lentzea pudingi</name>
    <dbReference type="NCBI Taxonomy" id="1789439"/>
    <lineage>
        <taxon>Bacteria</taxon>
        <taxon>Bacillati</taxon>
        <taxon>Actinomycetota</taxon>
        <taxon>Actinomycetes</taxon>
        <taxon>Pseudonocardiales</taxon>
        <taxon>Pseudonocardiaceae</taxon>
        <taxon>Lentzea</taxon>
    </lineage>
</organism>
<feature type="compositionally biased region" description="Basic and acidic residues" evidence="7">
    <location>
        <begin position="775"/>
        <end position="784"/>
    </location>
</feature>
<feature type="domain" description="Histidine kinase/HSP90-like ATPase" evidence="9">
    <location>
        <begin position="528"/>
        <end position="641"/>
    </location>
</feature>
<dbReference type="InterPro" id="IPR050980">
    <property type="entry name" value="2C_sensor_his_kinase"/>
</dbReference>
<keyword evidence="11" id="KW-1185">Reference proteome</keyword>
<proteinExistence type="predicted"/>
<name>A0ABQ2IRY3_9PSEU</name>
<evidence type="ECO:0000313" key="11">
    <source>
        <dbReference type="Proteomes" id="UP000597656"/>
    </source>
</evidence>
<dbReference type="Proteomes" id="UP000597656">
    <property type="component" value="Unassembled WGS sequence"/>
</dbReference>
<evidence type="ECO:0000256" key="8">
    <source>
        <dbReference type="SAM" id="Phobius"/>
    </source>
</evidence>
<feature type="transmembrane region" description="Helical" evidence="8">
    <location>
        <begin position="325"/>
        <end position="347"/>
    </location>
</feature>
<keyword evidence="3" id="KW-0597">Phosphoprotein</keyword>